<evidence type="ECO:0000259" key="5">
    <source>
        <dbReference type="Pfam" id="PF00155"/>
    </source>
</evidence>
<dbReference type="SUPFAM" id="SSF53383">
    <property type="entry name" value="PLP-dependent transferases"/>
    <property type="match status" value="1"/>
</dbReference>
<feature type="domain" description="Aminotransferase class I/classII large" evidence="5">
    <location>
        <begin position="71"/>
        <end position="408"/>
    </location>
</feature>
<dbReference type="Gene3D" id="3.40.640.10">
    <property type="entry name" value="Type I PLP-dependent aspartate aminotransferase-like (Major domain)"/>
    <property type="match status" value="1"/>
</dbReference>
<comment type="cofactor">
    <cofactor evidence="1">
        <name>pyridoxal 5'-phosphate</name>
        <dbReference type="ChEBI" id="CHEBI:597326"/>
    </cofactor>
</comment>
<dbReference type="InterPro" id="IPR004839">
    <property type="entry name" value="Aminotransferase_I/II_large"/>
</dbReference>
<reference evidence="6 7" key="1">
    <citation type="submission" date="2017-05" db="EMBL/GenBank/DDBJ databases">
        <title>Genomic insights into alkan degradation activity of Oleiphilus messinensis.</title>
        <authorList>
            <person name="Kozyavkin S.A."/>
            <person name="Slesarev A.I."/>
            <person name="Golyshin P.N."/>
            <person name="Korzhenkov A."/>
            <person name="Golyshina O.N."/>
            <person name="Toshchakov S.V."/>
        </authorList>
    </citation>
    <scope>NUCLEOTIDE SEQUENCE [LARGE SCALE GENOMIC DNA]</scope>
    <source>
        <strain evidence="6 7">ME102</strain>
    </source>
</reference>
<evidence type="ECO:0000256" key="4">
    <source>
        <dbReference type="ARBA" id="ARBA00022898"/>
    </source>
</evidence>
<evidence type="ECO:0000256" key="2">
    <source>
        <dbReference type="ARBA" id="ARBA00022576"/>
    </source>
</evidence>
<dbReference type="AlphaFoldDB" id="A0A1Y0IAW7"/>
<gene>
    <name evidence="6" type="ORF">OLMES_3621</name>
</gene>
<keyword evidence="7" id="KW-1185">Reference proteome</keyword>
<dbReference type="GO" id="GO:1901605">
    <property type="term" value="P:alpha-amino acid metabolic process"/>
    <property type="evidence" value="ECO:0007669"/>
    <property type="project" value="TreeGrafter"/>
</dbReference>
<dbReference type="Proteomes" id="UP000196027">
    <property type="component" value="Chromosome"/>
</dbReference>
<evidence type="ECO:0000256" key="1">
    <source>
        <dbReference type="ARBA" id="ARBA00001933"/>
    </source>
</evidence>
<dbReference type="GO" id="GO:0030170">
    <property type="term" value="F:pyridoxal phosphate binding"/>
    <property type="evidence" value="ECO:0007669"/>
    <property type="project" value="InterPro"/>
</dbReference>
<dbReference type="PANTHER" id="PTHR42790">
    <property type="entry name" value="AMINOTRANSFERASE"/>
    <property type="match status" value="1"/>
</dbReference>
<dbReference type="GO" id="GO:0005829">
    <property type="term" value="C:cytosol"/>
    <property type="evidence" value="ECO:0007669"/>
    <property type="project" value="TreeGrafter"/>
</dbReference>
<keyword evidence="2" id="KW-0032">Aminotransferase</keyword>
<keyword evidence="4" id="KW-0663">Pyridoxal phosphate</keyword>
<keyword evidence="6" id="KW-0670">Pyruvate</keyword>
<dbReference type="Pfam" id="PF00155">
    <property type="entry name" value="Aminotran_1_2"/>
    <property type="match status" value="1"/>
</dbReference>
<organism evidence="6 7">
    <name type="scientific">Oleiphilus messinensis</name>
    <dbReference type="NCBI Taxonomy" id="141451"/>
    <lineage>
        <taxon>Bacteria</taxon>
        <taxon>Pseudomonadati</taxon>
        <taxon>Pseudomonadota</taxon>
        <taxon>Gammaproteobacteria</taxon>
        <taxon>Oceanospirillales</taxon>
        <taxon>Oleiphilaceae</taxon>
        <taxon>Oleiphilus</taxon>
    </lineage>
</organism>
<evidence type="ECO:0000313" key="6">
    <source>
        <dbReference type="EMBL" id="ARU57648.1"/>
    </source>
</evidence>
<dbReference type="OrthoDB" id="9802328at2"/>
<dbReference type="InterPro" id="IPR050859">
    <property type="entry name" value="Class-I_PLP-dep_aminotransf"/>
</dbReference>
<dbReference type="NCBIfam" id="NF006967">
    <property type="entry name" value="PRK09440.1-5"/>
    <property type="match status" value="1"/>
</dbReference>
<protein>
    <submittedName>
        <fullName evidence="6">Valine--pyruvate transaminase</fullName>
    </submittedName>
</protein>
<dbReference type="InterPro" id="IPR015421">
    <property type="entry name" value="PyrdxlP-dep_Trfase_major"/>
</dbReference>
<dbReference type="PANTHER" id="PTHR42790:SF4">
    <property type="entry name" value="VALINE--PYRUVATE AMINOTRANSFERASE"/>
    <property type="match status" value="1"/>
</dbReference>
<sequence length="421" mass="46136">MKLSKFGTKFTSDAGITSLMDDLGNAMASGEDIIMMGGGNPGFIPEVESALRERLQRICDDPTLFRKLVGVYDPPLGDTAFIKSLAKLLNNTLGWPVSEKNIGLTNGSQSAFFMLFNMFAGEYEGGAEGAIKQIQLPMTPEYIGYADAGLTEAFFRSNRPTIELLDDQLFKYHVDFEHLTIPESTGALCISRPTNPTGNVITDQELTRLDGLAREHGVPLILDCAYGLPFPGLIFSDASSYWNDNMIVCLSLSKLGLPACRTGIVIAHEDVINALAGVNAILNLATGSFGAMLAADLVDSGQILALSDNVVRPEYLRKSQAAVARLQKGLSGLPFRIHKPEGAMFLWLWFDGLPISSHELYECLKKKGVLIVSGHYFFPGLDEDWSHKRECIRITYSQDESLVARGLDIIIAEVRKIYSRA</sequence>
<dbReference type="GO" id="GO:0009042">
    <property type="term" value="F:valine-pyruvate transaminase activity"/>
    <property type="evidence" value="ECO:0007669"/>
    <property type="project" value="TreeGrafter"/>
</dbReference>
<dbReference type="RefSeq" id="WP_087462515.1">
    <property type="nucleotide sequence ID" value="NZ_CP021425.1"/>
</dbReference>
<dbReference type="KEGG" id="ome:OLMES_3621"/>
<proteinExistence type="predicted"/>
<dbReference type="CDD" id="cd00609">
    <property type="entry name" value="AAT_like"/>
    <property type="match status" value="1"/>
</dbReference>
<dbReference type="NCBIfam" id="NF006964">
    <property type="entry name" value="PRK09440.1-2"/>
    <property type="match status" value="1"/>
</dbReference>
<dbReference type="EMBL" id="CP021425">
    <property type="protein sequence ID" value="ARU57648.1"/>
    <property type="molecule type" value="Genomic_DNA"/>
</dbReference>
<evidence type="ECO:0000313" key="7">
    <source>
        <dbReference type="Proteomes" id="UP000196027"/>
    </source>
</evidence>
<evidence type="ECO:0000256" key="3">
    <source>
        <dbReference type="ARBA" id="ARBA00022679"/>
    </source>
</evidence>
<name>A0A1Y0IAW7_9GAMM</name>
<keyword evidence="3" id="KW-0808">Transferase</keyword>
<dbReference type="InterPro" id="IPR015424">
    <property type="entry name" value="PyrdxlP-dep_Trfase"/>
</dbReference>
<accession>A0A1Y0IAW7</accession>